<gene>
    <name evidence="1" type="ORF">VIS19158_15696</name>
</gene>
<dbReference type="EMBL" id="AFWE01000063">
    <property type="protein sequence ID" value="EGU39787.1"/>
    <property type="molecule type" value="Genomic_DNA"/>
</dbReference>
<proteinExistence type="predicted"/>
<protein>
    <submittedName>
        <fullName evidence="1">SecC motif-containing protein</fullName>
    </submittedName>
</protein>
<accession>F9RKF8</accession>
<evidence type="ECO:0000313" key="2">
    <source>
        <dbReference type="Proteomes" id="UP000004349"/>
    </source>
</evidence>
<organism evidence="1 2">
    <name type="scientific">Vibrio scophthalmi LMG 19158</name>
    <dbReference type="NCBI Taxonomy" id="870967"/>
    <lineage>
        <taxon>Bacteria</taxon>
        <taxon>Pseudomonadati</taxon>
        <taxon>Pseudomonadota</taxon>
        <taxon>Gammaproteobacteria</taxon>
        <taxon>Vibrionales</taxon>
        <taxon>Vibrionaceae</taxon>
        <taxon>Vibrio</taxon>
    </lineage>
</organism>
<name>F9RKF8_9VIBR</name>
<evidence type="ECO:0000313" key="1">
    <source>
        <dbReference type="EMBL" id="EGU39787.1"/>
    </source>
</evidence>
<dbReference type="Proteomes" id="UP000004349">
    <property type="component" value="Unassembled WGS sequence"/>
</dbReference>
<dbReference type="AlphaFoldDB" id="F9RKF8"/>
<dbReference type="RefSeq" id="WP_005593622.1">
    <property type="nucleotide sequence ID" value="NZ_AFWE01000063.1"/>
</dbReference>
<sequence>MLPLFAVAQFNTPISINEYAGTNEDAFNALHYTRVLAEIAGIIYLRSGRWHVKKATQKQYQSDRLHAFFKPMLDAAATQYNWDYLDAWDQAPNLRIFWLYMLWRLQHHGSVEQLVGEMMRAFPVLLLGLDADHSLLLSEQLSHLRKVRSIERFLQ</sequence>
<comment type="caution">
    <text evidence="1">The sequence shown here is derived from an EMBL/GenBank/DDBJ whole genome shotgun (WGS) entry which is preliminary data.</text>
</comment>
<dbReference type="eggNOG" id="COG3012">
    <property type="taxonomic scope" value="Bacteria"/>
</dbReference>
<reference evidence="1 2" key="1">
    <citation type="journal article" date="2012" name="Int. J. Syst. Evol. Microbiol.">
        <title>Vibrio caribbeanicus sp. nov., isolated from the marine sponge Scleritoderma cyanea.</title>
        <authorList>
            <person name="Hoffmann M."/>
            <person name="Monday S.R."/>
            <person name="Allard M.W."/>
            <person name="Strain E.A."/>
            <person name="Whittaker P."/>
            <person name="Naum M."/>
            <person name="McCarthy P.J."/>
            <person name="Lopez J.V."/>
            <person name="Fischer M."/>
            <person name="Brown E.W."/>
        </authorList>
    </citation>
    <scope>NUCLEOTIDE SEQUENCE [LARGE SCALE GENOMIC DNA]</scope>
    <source>
        <strain evidence="1 2">LMG 19158</strain>
    </source>
</reference>